<name>A0A450ZHD1_9GAMM</name>
<dbReference type="PIRSF" id="PIRSF002786">
    <property type="entry name" value="XcpX"/>
    <property type="match status" value="1"/>
</dbReference>
<accession>A0A450ZHD1</accession>
<evidence type="ECO:0000256" key="8">
    <source>
        <dbReference type="ARBA" id="ARBA00022989"/>
    </source>
</evidence>
<evidence type="ECO:0000256" key="9">
    <source>
        <dbReference type="ARBA" id="ARBA00023136"/>
    </source>
</evidence>
<dbReference type="SUPFAM" id="SSF54523">
    <property type="entry name" value="Pili subunits"/>
    <property type="match status" value="1"/>
</dbReference>
<proteinExistence type="inferred from homology"/>
<dbReference type="PANTHER" id="PTHR38831:SF1">
    <property type="entry name" value="TYPE II SECRETION SYSTEM PROTEIN K-RELATED"/>
    <property type="match status" value="1"/>
</dbReference>
<evidence type="ECO:0000313" key="14">
    <source>
        <dbReference type="EMBL" id="VFK53194.1"/>
    </source>
</evidence>
<dbReference type="InterPro" id="IPR049179">
    <property type="entry name" value="T2SSK_SAM-like_2nd"/>
</dbReference>
<dbReference type="InterPro" id="IPR010994">
    <property type="entry name" value="RuvA_2-like"/>
</dbReference>
<comment type="subcellular location">
    <subcellularLocation>
        <location evidence="1 10">Cell inner membrane</location>
    </subcellularLocation>
</comment>
<feature type="domain" description="T2SS protein K second SAM-like" evidence="11">
    <location>
        <begin position="219"/>
        <end position="268"/>
    </location>
</feature>
<dbReference type="SUPFAM" id="SSF158544">
    <property type="entry name" value="GspK insert domain-like"/>
    <property type="match status" value="1"/>
</dbReference>
<dbReference type="SUPFAM" id="SSF47781">
    <property type="entry name" value="RuvA domain 2-like"/>
    <property type="match status" value="1"/>
</dbReference>
<evidence type="ECO:0000256" key="1">
    <source>
        <dbReference type="ARBA" id="ARBA00004533"/>
    </source>
</evidence>
<dbReference type="InterPro" id="IPR038072">
    <property type="entry name" value="GspK_central_sf"/>
</dbReference>
<keyword evidence="8" id="KW-1133">Transmembrane helix</keyword>
<dbReference type="PANTHER" id="PTHR38831">
    <property type="entry name" value="TYPE II SECRETION SYSTEM PROTEIN K"/>
    <property type="match status" value="1"/>
</dbReference>
<dbReference type="Gene3D" id="3.30.1300.30">
    <property type="entry name" value="GSPII I/J protein-like"/>
    <property type="match status" value="1"/>
</dbReference>
<comment type="similarity">
    <text evidence="2 10">Belongs to the GSP K family.</text>
</comment>
<protein>
    <recommendedName>
        <fullName evidence="10">Type II secretion system protein K</fullName>
    </recommendedName>
</protein>
<reference evidence="14" key="1">
    <citation type="submission" date="2019-02" db="EMBL/GenBank/DDBJ databases">
        <authorList>
            <person name="Gruber-Vodicka R. H."/>
            <person name="Seah K. B. B."/>
        </authorList>
    </citation>
    <scope>NUCLEOTIDE SEQUENCE</scope>
    <source>
        <strain evidence="14">BECK_BY2</strain>
        <strain evidence="13">BECK_BY3</strain>
    </source>
</reference>
<organism evidence="14">
    <name type="scientific">Candidatus Kentrum sp. TUN</name>
    <dbReference type="NCBI Taxonomy" id="2126343"/>
    <lineage>
        <taxon>Bacteria</taxon>
        <taxon>Pseudomonadati</taxon>
        <taxon>Pseudomonadota</taxon>
        <taxon>Gammaproteobacteria</taxon>
        <taxon>Candidatus Kentrum</taxon>
    </lineage>
</organism>
<dbReference type="EMBL" id="CAADFY010000011">
    <property type="protein sequence ID" value="VFK52663.1"/>
    <property type="molecule type" value="Genomic_DNA"/>
</dbReference>
<evidence type="ECO:0000256" key="2">
    <source>
        <dbReference type="ARBA" id="ARBA00007246"/>
    </source>
</evidence>
<keyword evidence="5 10" id="KW-0997">Cell inner membrane</keyword>
<evidence type="ECO:0000256" key="10">
    <source>
        <dbReference type="PIRNR" id="PIRNR002786"/>
    </source>
</evidence>
<feature type="domain" description="T2SS protein K first SAM-like" evidence="12">
    <location>
        <begin position="106"/>
        <end position="215"/>
    </location>
</feature>
<dbReference type="InterPro" id="IPR049031">
    <property type="entry name" value="T2SSK_SAM-like_1st"/>
</dbReference>
<evidence type="ECO:0000256" key="7">
    <source>
        <dbReference type="ARBA" id="ARBA00022927"/>
    </source>
</evidence>
<keyword evidence="9 10" id="KW-0472">Membrane</keyword>
<dbReference type="Pfam" id="PF03934">
    <property type="entry name" value="T2SSK"/>
    <property type="match status" value="1"/>
</dbReference>
<keyword evidence="6" id="KW-0812">Transmembrane</keyword>
<evidence type="ECO:0000259" key="12">
    <source>
        <dbReference type="Pfam" id="PF21687"/>
    </source>
</evidence>
<sequence>MRRDRIAGIALMSVILAVALIATISAGMITRQHVEIRRTTNLIHAYHAYEYALGVEFWATRLLARDLLEKPEKRIDHGDEAWAKTLPPTDVTGGILTGRIEDLQVRFNLNNLRLSSPDEEKNRATWRNDLMRFQELLKRCELQPRLAWPVVDWIDGTDRDEISPGGAEDYEYLGLDVPYRTANAPMVSSSELVLVRGFDYDAYLCLSPFVSALPEYVPINVNTASVPILMAIIAGITEIQAEQIVNRREMEPYESVDEFIEYVKTMGVPAPETKDNFKKDSISVASSHYLVAATARIDNTRMDLFSRVRRLENGKGRVLSRDWGGL</sequence>
<evidence type="ECO:0000256" key="4">
    <source>
        <dbReference type="ARBA" id="ARBA00022475"/>
    </source>
</evidence>
<dbReference type="EMBL" id="CAADFV010000013">
    <property type="protein sequence ID" value="VFK53194.1"/>
    <property type="molecule type" value="Genomic_DNA"/>
</dbReference>
<keyword evidence="3 10" id="KW-0813">Transport</keyword>
<evidence type="ECO:0000259" key="11">
    <source>
        <dbReference type="Pfam" id="PF03934"/>
    </source>
</evidence>
<dbReference type="AlphaFoldDB" id="A0A450ZHD1"/>
<evidence type="ECO:0000256" key="5">
    <source>
        <dbReference type="ARBA" id="ARBA00022519"/>
    </source>
</evidence>
<evidence type="ECO:0000256" key="6">
    <source>
        <dbReference type="ARBA" id="ARBA00022692"/>
    </source>
</evidence>
<dbReference type="GO" id="GO:0009306">
    <property type="term" value="P:protein secretion"/>
    <property type="evidence" value="ECO:0007669"/>
    <property type="project" value="InterPro"/>
</dbReference>
<dbReference type="Gene3D" id="1.10.40.60">
    <property type="entry name" value="EpsJ-like"/>
    <property type="match status" value="2"/>
</dbReference>
<dbReference type="NCBIfam" id="NF037980">
    <property type="entry name" value="T2SS_GspK"/>
    <property type="match status" value="1"/>
</dbReference>
<gene>
    <name evidence="14" type="ORF">BECKTUN1418E_GA0071001_101318</name>
    <name evidence="13" type="ORF">BECKTUN1418F_GA0071002_101118</name>
</gene>
<dbReference type="GO" id="GO:0005886">
    <property type="term" value="C:plasma membrane"/>
    <property type="evidence" value="ECO:0007669"/>
    <property type="project" value="UniProtKB-SubCell"/>
</dbReference>
<dbReference type="Pfam" id="PF21687">
    <property type="entry name" value="T2SSK_1st"/>
    <property type="match status" value="1"/>
</dbReference>
<keyword evidence="4 10" id="KW-1003">Cell membrane</keyword>
<dbReference type="InterPro" id="IPR045584">
    <property type="entry name" value="Pilin-like"/>
</dbReference>
<dbReference type="InterPro" id="IPR005628">
    <property type="entry name" value="GspK"/>
</dbReference>
<evidence type="ECO:0000256" key="3">
    <source>
        <dbReference type="ARBA" id="ARBA00022448"/>
    </source>
</evidence>
<keyword evidence="7" id="KW-0653">Protein transport</keyword>
<evidence type="ECO:0000313" key="13">
    <source>
        <dbReference type="EMBL" id="VFK52663.1"/>
    </source>
</evidence>